<dbReference type="SUPFAM" id="SSF48726">
    <property type="entry name" value="Immunoglobulin"/>
    <property type="match status" value="4"/>
</dbReference>
<sequence>MDLTPYFLYSLFIATMFLQVRCTKPVIGMYGETIEVPCNNGAVKTDDLIFTKWKYAIDSNNSGDLLIKQAQKADAQIKAMDDYKTRVSIAANFSLLIQDGSMVDQRIFTCMVVYTSNLDEHPVSVLVYKKPLPPQIKDIAKELENGKLTPLGVCVAAAANPAADIVWSKNGMPLTSDENTIVITDTVTVDPLTRLSTTTSSLRYTAVKGDMGAKFTCTTKHPLETQTSSPETFIIQYPTEKLSLQVLAKDPIIEGDNVTLKCKADGNPPPTSFNFIIKGQKVTVKDSDNYTLTGVTRDNTGDYKCSLVNDGKMEASEKVVVKYLDLSLSSTGRVLKTVGDIFVVTVKLNYSNIPKVSWTKDNGKLDKAPTFEPVKYSDAGLYGCEASVEGIKRSQSFLLDVEGKPVIKRITKHRSEDGKNKVLTCEAEGAPRPSVQWSINGTNEESSYINGKAIHKITVVPSGNLTVSCFVTNKLGDDFMVINVTTLNKEEKKPEKGEHEDSSDQTKLIVGIVVGLLIASIVVGLGYWIYMKNSRQGSWKTGEKETGTSEESKKLEENNHKV</sequence>
<dbReference type="Proteomes" id="UP001557470">
    <property type="component" value="Unassembled WGS sequence"/>
</dbReference>
<reference evidence="10 11" key="1">
    <citation type="submission" date="2024-06" db="EMBL/GenBank/DDBJ databases">
        <authorList>
            <person name="Pan Q."/>
            <person name="Wen M."/>
            <person name="Jouanno E."/>
            <person name="Zahm M."/>
            <person name="Klopp C."/>
            <person name="Cabau C."/>
            <person name="Louis A."/>
            <person name="Berthelot C."/>
            <person name="Parey E."/>
            <person name="Roest Crollius H."/>
            <person name="Montfort J."/>
            <person name="Robinson-Rechavi M."/>
            <person name="Bouchez O."/>
            <person name="Lampietro C."/>
            <person name="Lopez Roques C."/>
            <person name="Donnadieu C."/>
            <person name="Postlethwait J."/>
            <person name="Bobe J."/>
            <person name="Verreycken H."/>
            <person name="Guiguen Y."/>
        </authorList>
    </citation>
    <scope>NUCLEOTIDE SEQUENCE [LARGE SCALE GENOMIC DNA]</scope>
    <source>
        <strain evidence="10">Up_M1</strain>
        <tissue evidence="10">Testis</tissue>
    </source>
</reference>
<feature type="compositionally biased region" description="Basic and acidic residues" evidence="6">
    <location>
        <begin position="541"/>
        <end position="562"/>
    </location>
</feature>
<dbReference type="Gene3D" id="2.60.40.10">
    <property type="entry name" value="Immunoglobulins"/>
    <property type="match status" value="5"/>
</dbReference>
<evidence type="ECO:0000256" key="5">
    <source>
        <dbReference type="ARBA" id="ARBA00023319"/>
    </source>
</evidence>
<dbReference type="InterPro" id="IPR007110">
    <property type="entry name" value="Ig-like_dom"/>
</dbReference>
<evidence type="ECO:0000256" key="1">
    <source>
        <dbReference type="ARBA" id="ARBA00004479"/>
    </source>
</evidence>
<evidence type="ECO:0000256" key="2">
    <source>
        <dbReference type="ARBA" id="ARBA00023136"/>
    </source>
</evidence>
<keyword evidence="7" id="KW-1133">Transmembrane helix</keyword>
<feature type="domain" description="Ig-like" evidence="9">
    <location>
        <begin position="405"/>
        <end position="485"/>
    </location>
</feature>
<accession>A0ABD0X458</accession>
<evidence type="ECO:0000256" key="4">
    <source>
        <dbReference type="ARBA" id="ARBA00023180"/>
    </source>
</evidence>
<comment type="subcellular location">
    <subcellularLocation>
        <location evidence="1">Membrane</location>
        <topology evidence="1">Single-pass type I membrane protein</topology>
    </subcellularLocation>
</comment>
<dbReference type="CDD" id="cd00096">
    <property type="entry name" value="Ig"/>
    <property type="match status" value="1"/>
</dbReference>
<evidence type="ECO:0000259" key="9">
    <source>
        <dbReference type="PROSITE" id="PS50835"/>
    </source>
</evidence>
<dbReference type="Pfam" id="PF08205">
    <property type="entry name" value="C2-set_2"/>
    <property type="match status" value="1"/>
</dbReference>
<dbReference type="EMBL" id="JAGEUA010000003">
    <property type="protein sequence ID" value="KAL0993750.1"/>
    <property type="molecule type" value="Genomic_DNA"/>
</dbReference>
<dbReference type="PANTHER" id="PTHR11640:SF148">
    <property type="entry name" value="CD166 ANTIGEN HOMOLOG A"/>
    <property type="match status" value="1"/>
</dbReference>
<dbReference type="PROSITE" id="PS50835">
    <property type="entry name" value="IG_LIKE"/>
    <property type="match status" value="3"/>
</dbReference>
<keyword evidence="5" id="KW-0393">Immunoglobulin domain</keyword>
<dbReference type="InterPro" id="IPR013783">
    <property type="entry name" value="Ig-like_fold"/>
</dbReference>
<evidence type="ECO:0000256" key="7">
    <source>
        <dbReference type="SAM" id="Phobius"/>
    </source>
</evidence>
<keyword evidence="8" id="KW-0732">Signal</keyword>
<dbReference type="InterPro" id="IPR013162">
    <property type="entry name" value="CD80_C2-set"/>
</dbReference>
<keyword evidence="11" id="KW-1185">Reference proteome</keyword>
<keyword evidence="7" id="KW-0812">Transmembrane</keyword>
<dbReference type="InterPro" id="IPR036179">
    <property type="entry name" value="Ig-like_dom_sf"/>
</dbReference>
<dbReference type="GO" id="GO:0016020">
    <property type="term" value="C:membrane"/>
    <property type="evidence" value="ECO:0007669"/>
    <property type="project" value="UniProtKB-SubCell"/>
</dbReference>
<feature type="transmembrane region" description="Helical" evidence="7">
    <location>
        <begin position="508"/>
        <end position="530"/>
    </location>
</feature>
<protein>
    <recommendedName>
        <fullName evidence="9">Ig-like domain-containing protein</fullName>
    </recommendedName>
</protein>
<name>A0ABD0X458_UMBPY</name>
<evidence type="ECO:0000313" key="11">
    <source>
        <dbReference type="Proteomes" id="UP001557470"/>
    </source>
</evidence>
<feature type="region of interest" description="Disordered" evidence="6">
    <location>
        <begin position="538"/>
        <end position="562"/>
    </location>
</feature>
<dbReference type="SMART" id="SM00409">
    <property type="entry name" value="IG"/>
    <property type="match status" value="4"/>
</dbReference>
<dbReference type="InterPro" id="IPR051275">
    <property type="entry name" value="Cell_adhesion_signaling"/>
</dbReference>
<evidence type="ECO:0000256" key="8">
    <source>
        <dbReference type="SAM" id="SignalP"/>
    </source>
</evidence>
<evidence type="ECO:0000313" key="10">
    <source>
        <dbReference type="EMBL" id="KAL0993750.1"/>
    </source>
</evidence>
<dbReference type="Pfam" id="PF13927">
    <property type="entry name" value="Ig_3"/>
    <property type="match status" value="2"/>
</dbReference>
<keyword evidence="4" id="KW-0325">Glycoprotein</keyword>
<dbReference type="AlphaFoldDB" id="A0ABD0X458"/>
<keyword evidence="2 7" id="KW-0472">Membrane</keyword>
<feature type="domain" description="Ig-like" evidence="9">
    <location>
        <begin position="230"/>
        <end position="321"/>
    </location>
</feature>
<evidence type="ECO:0000256" key="3">
    <source>
        <dbReference type="ARBA" id="ARBA00023157"/>
    </source>
</evidence>
<feature type="domain" description="Ig-like" evidence="9">
    <location>
        <begin position="134"/>
        <end position="228"/>
    </location>
</feature>
<dbReference type="PANTHER" id="PTHR11640">
    <property type="entry name" value="NEPHRIN"/>
    <property type="match status" value="1"/>
</dbReference>
<evidence type="ECO:0000256" key="6">
    <source>
        <dbReference type="SAM" id="MobiDB-lite"/>
    </source>
</evidence>
<comment type="caution">
    <text evidence="10">The sequence shown here is derived from an EMBL/GenBank/DDBJ whole genome shotgun (WGS) entry which is preliminary data.</text>
</comment>
<proteinExistence type="predicted"/>
<dbReference type="InterPro" id="IPR003599">
    <property type="entry name" value="Ig_sub"/>
</dbReference>
<keyword evidence="3" id="KW-1015">Disulfide bond</keyword>
<feature type="chain" id="PRO_5044823164" description="Ig-like domain-containing protein" evidence="8">
    <location>
        <begin position="23"/>
        <end position="562"/>
    </location>
</feature>
<feature type="signal peptide" evidence="8">
    <location>
        <begin position="1"/>
        <end position="22"/>
    </location>
</feature>
<organism evidence="10 11">
    <name type="scientific">Umbra pygmaea</name>
    <name type="common">Eastern mudminnow</name>
    <dbReference type="NCBI Taxonomy" id="75934"/>
    <lineage>
        <taxon>Eukaryota</taxon>
        <taxon>Metazoa</taxon>
        <taxon>Chordata</taxon>
        <taxon>Craniata</taxon>
        <taxon>Vertebrata</taxon>
        <taxon>Euteleostomi</taxon>
        <taxon>Actinopterygii</taxon>
        <taxon>Neopterygii</taxon>
        <taxon>Teleostei</taxon>
        <taxon>Protacanthopterygii</taxon>
        <taxon>Esociformes</taxon>
        <taxon>Umbridae</taxon>
        <taxon>Umbra</taxon>
    </lineage>
</organism>
<gene>
    <name evidence="10" type="ORF">UPYG_G00113130</name>
</gene>